<proteinExistence type="predicted"/>
<dbReference type="RefSeq" id="WP_264730207.1">
    <property type="nucleotide sequence ID" value="NZ_JAPDNR010000001.1"/>
</dbReference>
<evidence type="ECO:0000313" key="6">
    <source>
        <dbReference type="Proteomes" id="UP001207742"/>
    </source>
</evidence>
<dbReference type="SUPFAM" id="SSF52540">
    <property type="entry name" value="P-loop containing nucleoside triphosphate hydrolases"/>
    <property type="match status" value="1"/>
</dbReference>
<dbReference type="PROSITE" id="PS50893">
    <property type="entry name" value="ABC_TRANSPORTER_2"/>
    <property type="match status" value="1"/>
</dbReference>
<keyword evidence="3 5" id="KW-0067">ATP-binding</keyword>
<evidence type="ECO:0000313" key="5">
    <source>
        <dbReference type="EMBL" id="MCW3484522.1"/>
    </source>
</evidence>
<dbReference type="PANTHER" id="PTHR42781:SF4">
    <property type="entry name" value="SPERMIDINE_PUTRESCINE IMPORT ATP-BINDING PROTEIN POTA"/>
    <property type="match status" value="1"/>
</dbReference>
<gene>
    <name evidence="5" type="ORF">OL497_11495</name>
</gene>
<dbReference type="Pfam" id="PF00005">
    <property type="entry name" value="ABC_tran"/>
    <property type="match status" value="1"/>
</dbReference>
<keyword evidence="1" id="KW-0813">Transport</keyword>
<dbReference type="Gene3D" id="3.40.50.300">
    <property type="entry name" value="P-loop containing nucleotide triphosphate hydrolases"/>
    <property type="match status" value="1"/>
</dbReference>
<accession>A0ABT3IKN2</accession>
<evidence type="ECO:0000256" key="1">
    <source>
        <dbReference type="ARBA" id="ARBA00022448"/>
    </source>
</evidence>
<dbReference type="EMBL" id="JAPDNS010000001">
    <property type="protein sequence ID" value="MCW3484522.1"/>
    <property type="molecule type" value="Genomic_DNA"/>
</dbReference>
<dbReference type="PROSITE" id="PS00211">
    <property type="entry name" value="ABC_TRANSPORTER_1"/>
    <property type="match status" value="1"/>
</dbReference>
<dbReference type="SUPFAM" id="SSF50331">
    <property type="entry name" value="MOP-like"/>
    <property type="match status" value="1"/>
</dbReference>
<dbReference type="Proteomes" id="UP001207742">
    <property type="component" value="Unassembled WGS sequence"/>
</dbReference>
<feature type="domain" description="ABC transporter" evidence="4">
    <location>
        <begin position="4"/>
        <end position="231"/>
    </location>
</feature>
<reference evidence="5 6" key="1">
    <citation type="submission" date="2022-10" db="EMBL/GenBank/DDBJ databases">
        <title>Chitinophaga nivalis PC15 sp. nov., isolated from Pyeongchang county, South Korea.</title>
        <authorList>
            <person name="Trinh H.N."/>
        </authorList>
    </citation>
    <scope>NUCLEOTIDE SEQUENCE [LARGE SCALE GENOMIC DNA]</scope>
    <source>
        <strain evidence="5 6">PC14</strain>
    </source>
</reference>
<organism evidence="5 6">
    <name type="scientific">Chitinophaga nivalis</name>
    <dbReference type="NCBI Taxonomy" id="2991709"/>
    <lineage>
        <taxon>Bacteria</taxon>
        <taxon>Pseudomonadati</taxon>
        <taxon>Bacteroidota</taxon>
        <taxon>Chitinophagia</taxon>
        <taxon>Chitinophagales</taxon>
        <taxon>Chitinophagaceae</taxon>
        <taxon>Chitinophaga</taxon>
    </lineage>
</organism>
<evidence type="ECO:0000256" key="2">
    <source>
        <dbReference type="ARBA" id="ARBA00022741"/>
    </source>
</evidence>
<name>A0ABT3IKN2_9BACT</name>
<dbReference type="PANTHER" id="PTHR42781">
    <property type="entry name" value="SPERMIDINE/PUTRESCINE IMPORT ATP-BINDING PROTEIN POTA"/>
    <property type="match status" value="1"/>
</dbReference>
<keyword evidence="6" id="KW-1185">Reference proteome</keyword>
<keyword evidence="2" id="KW-0547">Nucleotide-binding</keyword>
<evidence type="ECO:0000256" key="3">
    <source>
        <dbReference type="ARBA" id="ARBA00022840"/>
    </source>
</evidence>
<dbReference type="InterPro" id="IPR003593">
    <property type="entry name" value="AAA+_ATPase"/>
</dbReference>
<protein>
    <submittedName>
        <fullName evidence="5">ABC transporter ATP-binding protein</fullName>
    </submittedName>
</protein>
<comment type="caution">
    <text evidence="5">The sequence shown here is derived from an EMBL/GenBank/DDBJ whole genome shotgun (WGS) entry which is preliminary data.</text>
</comment>
<dbReference type="InterPro" id="IPR017871">
    <property type="entry name" value="ABC_transporter-like_CS"/>
</dbReference>
<dbReference type="SMART" id="SM00382">
    <property type="entry name" value="AAA"/>
    <property type="match status" value="1"/>
</dbReference>
<dbReference type="InterPro" id="IPR008995">
    <property type="entry name" value="Mo/tungstate-bd_C_term_dom"/>
</dbReference>
<dbReference type="InterPro" id="IPR050093">
    <property type="entry name" value="ABC_SmlMolc_Importer"/>
</dbReference>
<dbReference type="InterPro" id="IPR003439">
    <property type="entry name" value="ABC_transporter-like_ATP-bd"/>
</dbReference>
<sequence length="325" mass="35941">MSFLEVSNISKQQQGVYTVKDVSFQQEKLQQLAIAGETGSGKSTLMKIIGGLAQADEGKVMYQQKRVRGSLEVLIPGHPGIAYLSQHFELRNNYRVEEILSYANKFIPEDAAKLYEICQVSHLLKRKTDQVSGGEKQRIALARLLTGAPEFLLLDEPYSNLDMIHKNTLKSVVADLSEELGITCMLISHDPLDLLSWADEIMVMRAGEILEKGTPQQLYHQPEYEYTAALLGKYNLITPAIAATLAELPGLNLNGKDQYIRPEQLKIVPAVNGGMRGEISRVAFFGSYMEAEVLLAGSPLTIRTTQTGLQQGDTVHVALEQVPVK</sequence>
<dbReference type="InterPro" id="IPR027417">
    <property type="entry name" value="P-loop_NTPase"/>
</dbReference>
<dbReference type="Pfam" id="PF08402">
    <property type="entry name" value="TOBE_2"/>
    <property type="match status" value="1"/>
</dbReference>
<evidence type="ECO:0000259" key="4">
    <source>
        <dbReference type="PROSITE" id="PS50893"/>
    </source>
</evidence>
<dbReference type="GO" id="GO:0005524">
    <property type="term" value="F:ATP binding"/>
    <property type="evidence" value="ECO:0007669"/>
    <property type="project" value="UniProtKB-KW"/>
</dbReference>
<dbReference type="InterPro" id="IPR013611">
    <property type="entry name" value="Transp-assoc_OB_typ2"/>
</dbReference>